<sequence length="190" mass="21551">MAHELGFRDRHPLARLQRYYHSHETLEKNSTRRANQTPRANLDRRSSNFSAISVRWNGGLLPRYCWGSRILPHPLTEGVFLWLIELYFPGFGDRSTIPAIICVGAGFPRQRPMSVQLGEKTILGVSSRQNLASYKWALQTLIATSGLENDLFILACATSLVTSGWENSLSHLNTDLTIGRIRKIPFTDQR</sequence>
<dbReference type="Proteomes" id="UP000030686">
    <property type="component" value="Unassembled WGS sequence"/>
</dbReference>
<reference evidence="1" key="1">
    <citation type="journal article" date="2014" name="Nat. Commun.">
        <title>Multiple recent horizontal transfers of a large genomic region in cheese making fungi.</title>
        <authorList>
            <person name="Cheeseman K."/>
            <person name="Ropars J."/>
            <person name="Renault P."/>
            <person name="Dupont J."/>
            <person name="Gouzy J."/>
            <person name="Branca A."/>
            <person name="Abraham A.L."/>
            <person name="Ceppi M."/>
            <person name="Conseiller E."/>
            <person name="Debuchy R."/>
            <person name="Malagnac F."/>
            <person name="Goarin A."/>
            <person name="Silar P."/>
            <person name="Lacoste S."/>
            <person name="Sallet E."/>
            <person name="Bensimon A."/>
            <person name="Giraud T."/>
            <person name="Brygoo Y."/>
        </authorList>
    </citation>
    <scope>NUCLEOTIDE SEQUENCE [LARGE SCALE GENOMIC DNA]</scope>
    <source>
        <strain evidence="1">FM164</strain>
    </source>
</reference>
<accession>W6Q9I6</accession>
<evidence type="ECO:0000313" key="2">
    <source>
        <dbReference type="Proteomes" id="UP000030686"/>
    </source>
</evidence>
<gene>
    <name evidence="1" type="ORF">PROQFM164_S02g002832</name>
</gene>
<organism evidence="1 2">
    <name type="scientific">Penicillium roqueforti (strain FM164)</name>
    <dbReference type="NCBI Taxonomy" id="1365484"/>
    <lineage>
        <taxon>Eukaryota</taxon>
        <taxon>Fungi</taxon>
        <taxon>Dikarya</taxon>
        <taxon>Ascomycota</taxon>
        <taxon>Pezizomycotina</taxon>
        <taxon>Eurotiomycetes</taxon>
        <taxon>Eurotiomycetidae</taxon>
        <taxon>Eurotiales</taxon>
        <taxon>Aspergillaceae</taxon>
        <taxon>Penicillium</taxon>
    </lineage>
</organism>
<protein>
    <submittedName>
        <fullName evidence="1">Genomic scaffold, ProqFM164S02</fullName>
    </submittedName>
</protein>
<dbReference type="AlphaFoldDB" id="W6Q9I6"/>
<proteinExistence type="predicted"/>
<dbReference type="EMBL" id="HG792016">
    <property type="protein sequence ID" value="CDM32681.1"/>
    <property type="molecule type" value="Genomic_DNA"/>
</dbReference>
<evidence type="ECO:0000313" key="1">
    <source>
        <dbReference type="EMBL" id="CDM32681.1"/>
    </source>
</evidence>
<keyword evidence="2" id="KW-1185">Reference proteome</keyword>
<name>W6Q9I6_PENRF</name>